<dbReference type="AlphaFoldDB" id="A0A5N6DGB8"/>
<gene>
    <name evidence="1" type="ORF">BDV34DRAFT_197770</name>
</gene>
<dbReference type="EMBL" id="ML734982">
    <property type="protein sequence ID" value="KAB8204226.1"/>
    <property type="molecule type" value="Genomic_DNA"/>
</dbReference>
<accession>A0A5N6DGB8</accession>
<sequence length="98" mass="11511">MFAMPLNHTAPTCDYDIIVLDFISNRRVGVIKHSFRKKRADFSCLHISSLLIPSNESSFPSIAKVFFRRPWDSFWRANQRLLLPVQVAIFHVVFLLRY</sequence>
<name>A0A5N6DGB8_ASPPA</name>
<dbReference type="Proteomes" id="UP000326532">
    <property type="component" value="Unassembled WGS sequence"/>
</dbReference>
<reference evidence="1 2" key="1">
    <citation type="submission" date="2019-04" db="EMBL/GenBank/DDBJ databases">
        <title>Fungal friends and foes A comparative genomics study of 23 Aspergillus species from section Flavi.</title>
        <authorList>
            <consortium name="DOE Joint Genome Institute"/>
            <person name="Kjaerbolling I."/>
            <person name="Vesth T.C."/>
            <person name="Frisvad J.C."/>
            <person name="Nybo J.L."/>
            <person name="Theobald S."/>
            <person name="Kildgaard S."/>
            <person name="Petersen T.I."/>
            <person name="Kuo A."/>
            <person name="Sato A."/>
            <person name="Lyhne E.K."/>
            <person name="Kogle M.E."/>
            <person name="Wiebenga A."/>
            <person name="Kun R.S."/>
            <person name="Lubbers R.J."/>
            <person name="Makela M.R."/>
            <person name="Barry K."/>
            <person name="Chovatia M."/>
            <person name="Clum A."/>
            <person name="Daum C."/>
            <person name="Haridas S."/>
            <person name="He G."/>
            <person name="LaButti K."/>
            <person name="Lipzen A."/>
            <person name="Mondo S."/>
            <person name="Pangilinan J."/>
            <person name="Riley R."/>
            <person name="Salamov A."/>
            <person name="Simmons B.A."/>
            <person name="Magnuson J.K."/>
            <person name="Henrissat B."/>
            <person name="Mortensen U.H."/>
            <person name="Larsen T.O."/>
            <person name="De vries R.P."/>
            <person name="Grigoriev I.V."/>
            <person name="Machida M."/>
            <person name="Baker S.E."/>
            <person name="Andersen M.R."/>
        </authorList>
    </citation>
    <scope>NUCLEOTIDE SEQUENCE [LARGE SCALE GENOMIC DNA]</scope>
    <source>
        <strain evidence="1 2">CBS 117618</strain>
    </source>
</reference>
<evidence type="ECO:0000313" key="2">
    <source>
        <dbReference type="Proteomes" id="UP000326532"/>
    </source>
</evidence>
<proteinExistence type="predicted"/>
<protein>
    <submittedName>
        <fullName evidence="1">Uncharacterized protein</fullName>
    </submittedName>
</protein>
<organism evidence="1 2">
    <name type="scientific">Aspergillus parasiticus</name>
    <dbReference type="NCBI Taxonomy" id="5067"/>
    <lineage>
        <taxon>Eukaryota</taxon>
        <taxon>Fungi</taxon>
        <taxon>Dikarya</taxon>
        <taxon>Ascomycota</taxon>
        <taxon>Pezizomycotina</taxon>
        <taxon>Eurotiomycetes</taxon>
        <taxon>Eurotiomycetidae</taxon>
        <taxon>Eurotiales</taxon>
        <taxon>Aspergillaceae</taxon>
        <taxon>Aspergillus</taxon>
        <taxon>Aspergillus subgen. Circumdati</taxon>
    </lineage>
</organism>
<keyword evidence="2" id="KW-1185">Reference proteome</keyword>
<dbReference type="VEuPathDB" id="FungiDB:BDV34DRAFT_197770"/>
<evidence type="ECO:0000313" key="1">
    <source>
        <dbReference type="EMBL" id="KAB8204226.1"/>
    </source>
</evidence>